<reference evidence="3" key="2">
    <citation type="submission" date="2025-08" db="UniProtKB">
        <authorList>
            <consortium name="Ensembl"/>
        </authorList>
    </citation>
    <scope>IDENTIFICATION</scope>
</reference>
<feature type="compositionally biased region" description="Polar residues" evidence="1">
    <location>
        <begin position="322"/>
        <end position="338"/>
    </location>
</feature>
<dbReference type="GeneTree" id="ENSGT00510000050080"/>
<feature type="region of interest" description="Disordered" evidence="1">
    <location>
        <begin position="228"/>
        <end position="247"/>
    </location>
</feature>
<keyword evidence="4" id="KW-1185">Reference proteome</keyword>
<reference evidence="3 4" key="1">
    <citation type="submission" date="2013-03" db="EMBL/GenBank/DDBJ databases">
        <authorList>
            <person name="Warren W."/>
            <person name="Wilson R.K."/>
        </authorList>
    </citation>
    <scope>NUCLEOTIDE SEQUENCE</scope>
</reference>
<feature type="region of interest" description="Disordered" evidence="1">
    <location>
        <begin position="319"/>
        <end position="372"/>
    </location>
</feature>
<dbReference type="PANTHER" id="PTHR47740">
    <property type="entry name" value="LCK-INTERACTING TRANSMEMBRANE ADAPTER 1, LIME1"/>
    <property type="match status" value="1"/>
</dbReference>
<dbReference type="Bgee" id="ENSMFAG00000038089">
    <property type="expression patterns" value="Expressed in liver and 13 other cell types or tissues"/>
</dbReference>
<reference evidence="3" key="3">
    <citation type="submission" date="2025-09" db="UniProtKB">
        <authorList>
            <consortium name="Ensembl"/>
        </authorList>
    </citation>
    <scope>IDENTIFICATION</scope>
</reference>
<keyword evidence="2" id="KW-0472">Membrane</keyword>
<accession>A0A2K5WKR9</accession>
<dbReference type="VEuPathDB" id="HostDB:ENSMFAG00000038089"/>
<evidence type="ECO:0000313" key="4">
    <source>
        <dbReference type="Proteomes" id="UP000233100"/>
    </source>
</evidence>
<dbReference type="Ensembl" id="ENSMFAT00000011968.2">
    <property type="protein sequence ID" value="ENSMFAP00000037716.2"/>
    <property type="gene ID" value="ENSMFAG00000038089.2"/>
</dbReference>
<keyword evidence="2" id="KW-0812">Transmembrane</keyword>
<feature type="region of interest" description="Disordered" evidence="1">
    <location>
        <begin position="260"/>
        <end position="279"/>
    </location>
</feature>
<proteinExistence type="predicted"/>
<evidence type="ECO:0000313" key="3">
    <source>
        <dbReference type="Ensembl" id="ENSMFAP00000037716.2"/>
    </source>
</evidence>
<organism evidence="3 4">
    <name type="scientific">Macaca fascicularis</name>
    <name type="common">Crab-eating macaque</name>
    <name type="synonym">Cynomolgus monkey</name>
    <dbReference type="NCBI Taxonomy" id="9541"/>
    <lineage>
        <taxon>Eukaryota</taxon>
        <taxon>Metazoa</taxon>
        <taxon>Chordata</taxon>
        <taxon>Craniata</taxon>
        <taxon>Vertebrata</taxon>
        <taxon>Euteleostomi</taxon>
        <taxon>Mammalia</taxon>
        <taxon>Eutheria</taxon>
        <taxon>Euarchontoglires</taxon>
        <taxon>Primates</taxon>
        <taxon>Haplorrhini</taxon>
        <taxon>Catarrhini</taxon>
        <taxon>Cercopithecidae</taxon>
        <taxon>Cercopithecinae</taxon>
        <taxon>Macaca</taxon>
    </lineage>
</organism>
<feature type="transmembrane region" description="Helical" evidence="2">
    <location>
        <begin position="59"/>
        <end position="82"/>
    </location>
</feature>
<dbReference type="STRING" id="9541.ENSMFAP00000037716"/>
<name>A0A2K5WKR9_MACFA</name>
<dbReference type="GO" id="GO:0019901">
    <property type="term" value="F:protein kinase binding"/>
    <property type="evidence" value="ECO:0007669"/>
    <property type="project" value="TreeGrafter"/>
</dbReference>
<dbReference type="Proteomes" id="UP000233100">
    <property type="component" value="Chromosome 10"/>
</dbReference>
<dbReference type="InterPro" id="IPR026072">
    <property type="entry name" value="Lime1"/>
</dbReference>
<dbReference type="GO" id="GO:0050853">
    <property type="term" value="P:B cell receptor signaling pathway"/>
    <property type="evidence" value="ECO:0007669"/>
    <property type="project" value="InterPro"/>
</dbReference>
<evidence type="ECO:0000256" key="1">
    <source>
        <dbReference type="SAM" id="MobiDB-lite"/>
    </source>
</evidence>
<dbReference type="GO" id="GO:0019815">
    <property type="term" value="C:B cell receptor complex"/>
    <property type="evidence" value="ECO:0007669"/>
    <property type="project" value="TreeGrafter"/>
</dbReference>
<dbReference type="GO" id="GO:0050852">
    <property type="term" value="P:T cell receptor signaling pathway"/>
    <property type="evidence" value="ECO:0007669"/>
    <property type="project" value="InterPro"/>
</dbReference>
<sequence length="372" mass="40007">MLVTMGYSGHSCPAPPCGRAGRYHGRLQGHRGARQSSPCSPHLTRAPARREGSWLHRMGLPVSWAPPALWVLGCCALLLWLWSLCTACRRPEDALAPRKRVRRQRARLQGSAMGAEASLLRRTHLCSLSKSDTRLHELHRGPRSSRALRPASMDLLRPHWLEVSRDITGPQAALSAFPLQELPWALPAAAATARCAGPEATYSNVGLAALPGVSLAASPVVAEYARVQKRKGTQRSPQEPQLGKAEVTPAAQVDVLYSRVCKPKRRDPGPTTDPLNPKGQGAILALASDLAYATLPLRALDADSSPLENVYESIRELGDSAGRSSTCGTRTPPASSCPSLGRGWRPLPAPNTQGLALRPPERPVPRPAPPHS</sequence>
<keyword evidence="2" id="KW-1133">Transmembrane helix</keyword>
<evidence type="ECO:0000256" key="2">
    <source>
        <dbReference type="SAM" id="Phobius"/>
    </source>
</evidence>
<gene>
    <name evidence="3" type="primary">LIME1</name>
</gene>
<dbReference type="PANTHER" id="PTHR47740:SF1">
    <property type="entry name" value="LCK-INTERACTING TRANSMEMBRANE ADAPTER 1"/>
    <property type="match status" value="1"/>
</dbReference>
<protein>
    <submittedName>
        <fullName evidence="3">Lck interacting transmembrane adaptor 1</fullName>
    </submittedName>
</protein>
<dbReference type="AlphaFoldDB" id="A0A2K5WKR9"/>
<dbReference type="Pfam" id="PF15332">
    <property type="entry name" value="LIME1"/>
    <property type="match status" value="1"/>
</dbReference>